<feature type="compositionally biased region" description="Acidic residues" evidence="3">
    <location>
        <begin position="129"/>
        <end position="145"/>
    </location>
</feature>
<dbReference type="EMBL" id="OY731407">
    <property type="protein sequence ID" value="CAJ1976177.1"/>
    <property type="molecule type" value="Genomic_DNA"/>
</dbReference>
<feature type="region of interest" description="Disordered" evidence="3">
    <location>
        <begin position="128"/>
        <end position="167"/>
    </location>
</feature>
<dbReference type="Proteomes" id="UP001189624">
    <property type="component" value="Chromosome 10"/>
</dbReference>
<dbReference type="CDD" id="cd07067">
    <property type="entry name" value="HP_PGM_like"/>
    <property type="match status" value="1"/>
</dbReference>
<feature type="compositionally biased region" description="Acidic residues" evidence="3">
    <location>
        <begin position="541"/>
        <end position="554"/>
    </location>
</feature>
<dbReference type="GO" id="GO:0003824">
    <property type="term" value="F:catalytic activity"/>
    <property type="evidence" value="ECO:0007669"/>
    <property type="project" value="InterPro"/>
</dbReference>
<dbReference type="AlphaFoldDB" id="A0AA86VPK7"/>
<dbReference type="Gene3D" id="3.40.50.1240">
    <property type="entry name" value="Phosphoglycerate mutase-like"/>
    <property type="match status" value="1"/>
</dbReference>
<dbReference type="InterPro" id="IPR029033">
    <property type="entry name" value="His_PPase_superfam"/>
</dbReference>
<feature type="binding site" evidence="2">
    <location>
        <begin position="284"/>
        <end position="291"/>
    </location>
    <ligand>
        <name>substrate</name>
    </ligand>
</feature>
<evidence type="ECO:0000256" key="3">
    <source>
        <dbReference type="SAM" id="MobiDB-lite"/>
    </source>
</evidence>
<dbReference type="SUPFAM" id="SSF53254">
    <property type="entry name" value="Phosphoglycerate mutase-like"/>
    <property type="match status" value="1"/>
</dbReference>
<protein>
    <recommendedName>
        <fullName evidence="4">FAF domain-containing protein</fullName>
    </recommendedName>
</protein>
<gene>
    <name evidence="5" type="ORF">AYBTSS11_LOCUS28312</name>
</gene>
<sequence>MCHYGSNYRLGGKYIHLLSLDPITTFNAIIHVLDSASLPKKIALIKDIGGDIEALMMTCTKKGGRNFPPPISSLNKHGQPSFILVPVRENGRLQLNKVRIKRPETLYATREDGRLRLFLIPDHYVEKNTEEEEEEKQELVDDDVKEEFTVESKRDDEEEDQELDDDVEEEFIVESKKRYKEEEEEPEQVDQDVEEEFIVESKKGYEKEDGVVQESNRYEQKGICIEELKFPNERFRKCHEVLNHIGRHVHGNHHHLRIKKKKKRGEIEEKKMKGVLPKRIILMRHGESQGNRDTAAYTTTPDHSIQLTEQGKQQARDAGVRLRGVIDSSGCSPDWRVQFYVSPYARTRSTLREVGRCFSKKRIIGVREESRIREQDFGNFQVEERMKVVKETRERFGRFFYRFPEGESAADVFDRVSSFFESLWRDIDMNRLRHDPSNDLNFVIVSHGLTSRIFLMKWFKWTVEQFEHLNNLGNCEFRIMQLGIGGEYSLAVNHTEEEMQEWGLSPEMIADQKWRATACRGDWNDQCPWYLREFFDNLPDSSDDDEDDAVENEGETNSSSDCT</sequence>
<reference evidence="5" key="1">
    <citation type="submission" date="2023-10" db="EMBL/GenBank/DDBJ databases">
        <authorList>
            <person name="Domelevo Entfellner J.-B."/>
        </authorList>
    </citation>
    <scope>NUCLEOTIDE SEQUENCE</scope>
</reference>
<evidence type="ECO:0000259" key="4">
    <source>
        <dbReference type="Pfam" id="PF11250"/>
    </source>
</evidence>
<name>A0AA86VPK7_9FABA</name>
<feature type="binding site" evidence="2">
    <location>
        <position position="346"/>
    </location>
    <ligand>
        <name>substrate</name>
    </ligand>
</feature>
<dbReference type="InterPro" id="IPR013078">
    <property type="entry name" value="His_Pase_superF_clade-1"/>
</dbReference>
<dbReference type="Pfam" id="PF11250">
    <property type="entry name" value="FAF"/>
    <property type="match status" value="1"/>
</dbReference>
<dbReference type="SMART" id="SM00855">
    <property type="entry name" value="PGAM"/>
    <property type="match status" value="1"/>
</dbReference>
<feature type="compositionally biased region" description="Basic and acidic residues" evidence="3">
    <location>
        <begin position="146"/>
        <end position="155"/>
    </location>
</feature>
<proteinExistence type="predicted"/>
<feature type="domain" description="FAF" evidence="4">
    <location>
        <begin position="66"/>
        <end position="119"/>
    </location>
</feature>
<accession>A0AA86VPK7</accession>
<dbReference type="PANTHER" id="PTHR46192">
    <property type="entry name" value="BROAD-RANGE ACID PHOSPHATASE DET1"/>
    <property type="match status" value="1"/>
</dbReference>
<feature type="active site" description="Tele-phosphohistidine intermediate" evidence="1">
    <location>
        <position position="285"/>
    </location>
</feature>
<evidence type="ECO:0000313" key="5">
    <source>
        <dbReference type="EMBL" id="CAJ1976177.1"/>
    </source>
</evidence>
<feature type="active site" description="Proton donor/acceptor" evidence="1">
    <location>
        <position position="374"/>
    </location>
</feature>
<dbReference type="Gramene" id="rna-AYBTSS11_LOCUS28312">
    <property type="protein sequence ID" value="CAJ1976177.1"/>
    <property type="gene ID" value="gene-AYBTSS11_LOCUS28312"/>
</dbReference>
<organism evidence="5 6">
    <name type="scientific">Sphenostylis stenocarpa</name>
    <dbReference type="NCBI Taxonomy" id="92480"/>
    <lineage>
        <taxon>Eukaryota</taxon>
        <taxon>Viridiplantae</taxon>
        <taxon>Streptophyta</taxon>
        <taxon>Embryophyta</taxon>
        <taxon>Tracheophyta</taxon>
        <taxon>Spermatophyta</taxon>
        <taxon>Magnoliopsida</taxon>
        <taxon>eudicotyledons</taxon>
        <taxon>Gunneridae</taxon>
        <taxon>Pentapetalae</taxon>
        <taxon>rosids</taxon>
        <taxon>fabids</taxon>
        <taxon>Fabales</taxon>
        <taxon>Fabaceae</taxon>
        <taxon>Papilionoideae</taxon>
        <taxon>50 kb inversion clade</taxon>
        <taxon>NPAAA clade</taxon>
        <taxon>indigoferoid/millettioid clade</taxon>
        <taxon>Phaseoleae</taxon>
        <taxon>Sphenostylis</taxon>
    </lineage>
</organism>
<dbReference type="InterPro" id="IPR052765">
    <property type="entry name" value="PGM-Related"/>
</dbReference>
<feature type="compositionally biased region" description="Acidic residues" evidence="3">
    <location>
        <begin position="156"/>
        <end position="167"/>
    </location>
</feature>
<evidence type="ECO:0000256" key="1">
    <source>
        <dbReference type="PIRSR" id="PIRSR613078-1"/>
    </source>
</evidence>
<evidence type="ECO:0000256" key="2">
    <source>
        <dbReference type="PIRSR" id="PIRSR613078-2"/>
    </source>
</evidence>
<dbReference type="Pfam" id="PF00300">
    <property type="entry name" value="His_Phos_1"/>
    <property type="match status" value="1"/>
</dbReference>
<evidence type="ECO:0000313" key="6">
    <source>
        <dbReference type="Proteomes" id="UP001189624"/>
    </source>
</evidence>
<keyword evidence="6" id="KW-1185">Reference proteome</keyword>
<dbReference type="InterPro" id="IPR046431">
    <property type="entry name" value="FAF_dom"/>
</dbReference>
<dbReference type="PROSITE" id="PS00175">
    <property type="entry name" value="PG_MUTASE"/>
    <property type="match status" value="1"/>
</dbReference>
<dbReference type="InterPro" id="IPR001345">
    <property type="entry name" value="PG/BPGM_mutase_AS"/>
</dbReference>
<feature type="region of interest" description="Disordered" evidence="3">
    <location>
        <begin position="538"/>
        <end position="563"/>
    </location>
</feature>